<evidence type="ECO:0000313" key="3">
    <source>
        <dbReference type="Proteomes" id="UP000184267"/>
    </source>
</evidence>
<dbReference type="Proteomes" id="UP000184267">
    <property type="component" value="Unassembled WGS sequence"/>
</dbReference>
<sequence length="585" mass="64111">MKLYAVSVDESGSCDTPPPLSPSDQEGLGLSDSSCHRALRCAEVLENVLEEFNSCDLNDKRNFFLDVALVCKAFLDPAMAVLWRELPHLSPLYRVLIPDDVLKTLTACWISQPDVASQLEMQMTRSIPSPGSGRWARFMHYAAYVRRVLSIELNGFETELFRHLAGRNNSRSVLPSLQIFKCEIPRHQTAYLHSLLLFSSPTVHTLELVSSDSCIVFLDPAGSPHHSLTGAIAQAFPSLFSLDVDLRDPPPEDVLEFTTGLAALKQLCKLKLQWPGCALEPHHLRMLTSGLPHLASLSTHINGFSDAHAKQLDRVLAPSLRRLKCGGTWDDIVRLPHALECPALDELRLALHRPSTSTLLEALCECVRAISGQVFAPRLRLLGIFATAAGLARDYAAGAAQAPQRRSIADILAPLAALESLEDLTFEIVYPRGAMLLVPLCSDDNMRTVAAALRRAGRVSLAVRQDPNMPRLYGRTQSSESPSTPTLHSLVHFVTMCPQLTSLALAPVVVPPLMLMIACKGMPTCSAPNLRELHLNADGQATPTNASRSLAIYLDKLFPNLEISACRLDSDIKDALRDARKSRVA</sequence>
<dbReference type="InterPro" id="IPR032675">
    <property type="entry name" value="LRR_dom_sf"/>
</dbReference>
<dbReference type="OrthoDB" id="2752977at2759"/>
<dbReference type="Gene3D" id="3.80.10.10">
    <property type="entry name" value="Ribonuclease Inhibitor"/>
    <property type="match status" value="1"/>
</dbReference>
<gene>
    <name evidence="2" type="ORF">TRAPUB_12784</name>
</gene>
<organism evidence="2 3">
    <name type="scientific">Trametes pubescens</name>
    <name type="common">White-rot fungus</name>
    <dbReference type="NCBI Taxonomy" id="154538"/>
    <lineage>
        <taxon>Eukaryota</taxon>
        <taxon>Fungi</taxon>
        <taxon>Dikarya</taxon>
        <taxon>Basidiomycota</taxon>
        <taxon>Agaricomycotina</taxon>
        <taxon>Agaricomycetes</taxon>
        <taxon>Polyporales</taxon>
        <taxon>Polyporaceae</taxon>
        <taxon>Trametes</taxon>
    </lineage>
</organism>
<evidence type="ECO:0008006" key="4">
    <source>
        <dbReference type="Google" id="ProtNLM"/>
    </source>
</evidence>
<accession>A0A1M2VSV6</accession>
<protein>
    <recommendedName>
        <fullName evidence="4">F-box domain-containing protein</fullName>
    </recommendedName>
</protein>
<evidence type="ECO:0000256" key="1">
    <source>
        <dbReference type="SAM" id="MobiDB-lite"/>
    </source>
</evidence>
<dbReference type="EMBL" id="MNAD01000749">
    <property type="protein sequence ID" value="OJT10691.1"/>
    <property type="molecule type" value="Genomic_DNA"/>
</dbReference>
<proteinExistence type="predicted"/>
<reference evidence="2 3" key="1">
    <citation type="submission" date="2016-10" db="EMBL/GenBank/DDBJ databases">
        <title>Genome sequence of the basidiomycete white-rot fungus Trametes pubescens.</title>
        <authorList>
            <person name="Makela M.R."/>
            <person name="Granchi Z."/>
            <person name="Peng M."/>
            <person name="De Vries R.P."/>
            <person name="Grigoriev I."/>
            <person name="Riley R."/>
            <person name="Hilden K."/>
        </authorList>
    </citation>
    <scope>NUCLEOTIDE SEQUENCE [LARGE SCALE GENOMIC DNA]</scope>
    <source>
        <strain evidence="2 3">FBCC735</strain>
    </source>
</reference>
<dbReference type="AlphaFoldDB" id="A0A1M2VSV6"/>
<dbReference type="SUPFAM" id="SSF52047">
    <property type="entry name" value="RNI-like"/>
    <property type="match status" value="1"/>
</dbReference>
<keyword evidence="3" id="KW-1185">Reference proteome</keyword>
<feature type="region of interest" description="Disordered" evidence="1">
    <location>
        <begin position="6"/>
        <end position="28"/>
    </location>
</feature>
<name>A0A1M2VSV6_TRAPU</name>
<comment type="caution">
    <text evidence="2">The sequence shown here is derived from an EMBL/GenBank/DDBJ whole genome shotgun (WGS) entry which is preliminary data.</text>
</comment>
<evidence type="ECO:0000313" key="2">
    <source>
        <dbReference type="EMBL" id="OJT10691.1"/>
    </source>
</evidence>